<protein>
    <submittedName>
        <fullName evidence="1">Uncharacterized protein</fullName>
    </submittedName>
</protein>
<gene>
    <name evidence="1" type="ORF">THF1D04_100041</name>
</gene>
<organism evidence="1 2">
    <name type="scientific">Vibrio owensii</name>
    <dbReference type="NCBI Taxonomy" id="696485"/>
    <lineage>
        <taxon>Bacteria</taxon>
        <taxon>Pseudomonadati</taxon>
        <taxon>Pseudomonadota</taxon>
        <taxon>Gammaproteobacteria</taxon>
        <taxon>Vibrionales</taxon>
        <taxon>Vibrionaceae</taxon>
        <taxon>Vibrio</taxon>
    </lineage>
</organism>
<sequence length="83" mass="9298">MNPTEKVHCLTSSVTAQHAPPAKPLFYRSQSTKHGYMRGPKEFSSFTSTKITNSDFTKFNPLQCCVLFPKSHLSLLIHKDSVA</sequence>
<dbReference type="Proteomes" id="UP001295420">
    <property type="component" value="Unassembled WGS sequence"/>
</dbReference>
<reference evidence="1" key="1">
    <citation type="submission" date="2022-01" db="EMBL/GenBank/DDBJ databases">
        <authorList>
            <person name="Lagorce A."/>
        </authorList>
    </citation>
    <scope>NUCLEOTIDE SEQUENCE</scope>
    <source>
        <strain evidence="1">Th15_F1_D04</strain>
    </source>
</reference>
<dbReference type="AlphaFoldDB" id="A0AAU9Q2D3"/>
<dbReference type="EMBL" id="CAKMTQ010000002">
    <property type="protein sequence ID" value="CAH1522188.1"/>
    <property type="molecule type" value="Genomic_DNA"/>
</dbReference>
<comment type="caution">
    <text evidence="1">The sequence shown here is derived from an EMBL/GenBank/DDBJ whole genome shotgun (WGS) entry which is preliminary data.</text>
</comment>
<name>A0AAU9Q2D3_9VIBR</name>
<proteinExistence type="predicted"/>
<accession>A0AAU9Q2D3</accession>
<evidence type="ECO:0000313" key="2">
    <source>
        <dbReference type="Proteomes" id="UP001295420"/>
    </source>
</evidence>
<evidence type="ECO:0000313" key="1">
    <source>
        <dbReference type="EMBL" id="CAH1522188.1"/>
    </source>
</evidence>